<accession>A0A6A4WRJ3</accession>
<dbReference type="GO" id="GO:0004222">
    <property type="term" value="F:metalloendopeptidase activity"/>
    <property type="evidence" value="ECO:0007669"/>
    <property type="project" value="InterPro"/>
</dbReference>
<dbReference type="PANTHER" id="PTHR21220:SF0">
    <property type="entry name" value="DNA-DEPENDENT METALLOPROTEASE SPRTN"/>
    <property type="match status" value="1"/>
</dbReference>
<protein>
    <submittedName>
        <fullName evidence="2">SprT-like domain-containing protein Spartan</fullName>
    </submittedName>
</protein>
<comment type="caution">
    <text evidence="2">The sequence shown here is derived from an EMBL/GenBank/DDBJ whole genome shotgun (WGS) entry which is preliminary data.</text>
</comment>
<dbReference type="Proteomes" id="UP000440578">
    <property type="component" value="Unassembled WGS sequence"/>
</dbReference>
<evidence type="ECO:0000313" key="3">
    <source>
        <dbReference type="Proteomes" id="UP000440578"/>
    </source>
</evidence>
<sequence length="155" mass="18629">MIHALLFYKGKLDHIDHGPSFIRWMKRVNSRAGTSITPYHSYHEEVDFLRQHWWRCDGPCTLQAPYFGLVRRAVERAPSEQDRWWARHARQCGGTFHKVRSAVNAGGRQQLWTRRLLKKRVPRIRFKKTLRVYAIPARKRRRTSARKRKQSARRR</sequence>
<evidence type="ECO:0000313" key="2">
    <source>
        <dbReference type="EMBL" id="KAF0308663.1"/>
    </source>
</evidence>
<keyword evidence="3" id="KW-1185">Reference proteome</keyword>
<dbReference type="OrthoDB" id="5236983at2759"/>
<evidence type="ECO:0000259" key="1">
    <source>
        <dbReference type="Pfam" id="PF22934"/>
    </source>
</evidence>
<dbReference type="GO" id="GO:0005634">
    <property type="term" value="C:nucleus"/>
    <property type="evidence" value="ECO:0007669"/>
    <property type="project" value="TreeGrafter"/>
</dbReference>
<dbReference type="GO" id="GO:0006974">
    <property type="term" value="P:DNA damage response"/>
    <property type="evidence" value="ECO:0007669"/>
    <property type="project" value="InterPro"/>
</dbReference>
<dbReference type="PANTHER" id="PTHR21220">
    <property type="entry name" value="DNA-DEPENDENT METALLOPROTEASE SPRTN"/>
    <property type="match status" value="1"/>
</dbReference>
<reference evidence="2 3" key="1">
    <citation type="submission" date="2019-07" db="EMBL/GenBank/DDBJ databases">
        <title>Draft genome assembly of a fouling barnacle, Amphibalanus amphitrite (Darwin, 1854): The first reference genome for Thecostraca.</title>
        <authorList>
            <person name="Kim W."/>
        </authorList>
    </citation>
    <scope>NUCLEOTIDE SEQUENCE [LARGE SCALE GENOMIC DNA]</scope>
    <source>
        <strain evidence="2">SNU_AA5</strain>
        <tissue evidence="2">Soma without cirri and trophi</tissue>
    </source>
</reference>
<gene>
    <name evidence="2" type="primary">sprtn</name>
    <name evidence="2" type="ORF">FJT64_020118</name>
</gene>
<dbReference type="InterPro" id="IPR044245">
    <property type="entry name" value="Spartan"/>
</dbReference>
<dbReference type="GO" id="GO:0031593">
    <property type="term" value="F:polyubiquitin modification-dependent protein binding"/>
    <property type="evidence" value="ECO:0007669"/>
    <property type="project" value="TreeGrafter"/>
</dbReference>
<name>A0A6A4WRJ3_AMPAM</name>
<dbReference type="InterPro" id="IPR055220">
    <property type="entry name" value="SPRTN_ZBD"/>
</dbReference>
<dbReference type="GO" id="GO:0003697">
    <property type="term" value="F:single-stranded DNA binding"/>
    <property type="evidence" value="ECO:0007669"/>
    <property type="project" value="InterPro"/>
</dbReference>
<organism evidence="2 3">
    <name type="scientific">Amphibalanus amphitrite</name>
    <name type="common">Striped barnacle</name>
    <name type="synonym">Balanus amphitrite</name>
    <dbReference type="NCBI Taxonomy" id="1232801"/>
    <lineage>
        <taxon>Eukaryota</taxon>
        <taxon>Metazoa</taxon>
        <taxon>Ecdysozoa</taxon>
        <taxon>Arthropoda</taxon>
        <taxon>Crustacea</taxon>
        <taxon>Multicrustacea</taxon>
        <taxon>Cirripedia</taxon>
        <taxon>Thoracica</taxon>
        <taxon>Thoracicalcarea</taxon>
        <taxon>Balanomorpha</taxon>
        <taxon>Balanoidea</taxon>
        <taxon>Balanidae</taxon>
        <taxon>Amphibalaninae</taxon>
        <taxon>Amphibalanus</taxon>
    </lineage>
</organism>
<dbReference type="Pfam" id="PF22934">
    <property type="entry name" value="SPRTN_ZBD"/>
    <property type="match status" value="1"/>
</dbReference>
<proteinExistence type="predicted"/>
<dbReference type="EMBL" id="VIIS01000474">
    <property type="protein sequence ID" value="KAF0308663.1"/>
    <property type="molecule type" value="Genomic_DNA"/>
</dbReference>
<feature type="domain" description="Spartan-like zinc binding" evidence="1">
    <location>
        <begin position="51"/>
        <end position="98"/>
    </location>
</feature>
<dbReference type="AlphaFoldDB" id="A0A6A4WRJ3"/>